<accession>A0A4R6SSI2</accession>
<dbReference type="RefSeq" id="WP_133576649.1">
    <property type="nucleotide sequence ID" value="NZ_SNYC01000005.1"/>
</dbReference>
<protein>
    <recommendedName>
        <fullName evidence="4">Lipoprotein</fullName>
    </recommendedName>
</protein>
<evidence type="ECO:0000256" key="1">
    <source>
        <dbReference type="SAM" id="MobiDB-lite"/>
    </source>
</evidence>
<gene>
    <name evidence="2" type="ORF">ATK78_2765</name>
</gene>
<evidence type="ECO:0000313" key="3">
    <source>
        <dbReference type="Proteomes" id="UP000295620"/>
    </source>
</evidence>
<dbReference type="AlphaFoldDB" id="A0A4R6SSI2"/>
<proteinExistence type="predicted"/>
<evidence type="ECO:0008006" key="4">
    <source>
        <dbReference type="Google" id="ProtNLM"/>
    </source>
</evidence>
<feature type="region of interest" description="Disordered" evidence="1">
    <location>
        <begin position="25"/>
        <end position="44"/>
    </location>
</feature>
<name>A0A4R6SSI2_9SPHI</name>
<dbReference type="OrthoDB" id="853657at2"/>
<comment type="caution">
    <text evidence="2">The sequence shown here is derived from an EMBL/GenBank/DDBJ whole genome shotgun (WGS) entry which is preliminary data.</text>
</comment>
<reference evidence="2 3" key="1">
    <citation type="submission" date="2019-03" db="EMBL/GenBank/DDBJ databases">
        <title>Genomic Encyclopedia of Archaeal and Bacterial Type Strains, Phase II (KMG-II): from individual species to whole genera.</title>
        <authorList>
            <person name="Goeker M."/>
        </authorList>
    </citation>
    <scope>NUCLEOTIDE SEQUENCE [LARGE SCALE GENOMIC DNA]</scope>
    <source>
        <strain evidence="2 3">DSM 19035</strain>
    </source>
</reference>
<keyword evidence="3" id="KW-1185">Reference proteome</keyword>
<dbReference type="Proteomes" id="UP000295620">
    <property type="component" value="Unassembled WGS sequence"/>
</dbReference>
<dbReference type="EMBL" id="SNYC01000005">
    <property type="protein sequence ID" value="TDQ08257.1"/>
    <property type="molecule type" value="Genomic_DNA"/>
</dbReference>
<organism evidence="2 3">
    <name type="scientific">Pedobacter metabolipauper</name>
    <dbReference type="NCBI Taxonomy" id="425513"/>
    <lineage>
        <taxon>Bacteria</taxon>
        <taxon>Pseudomonadati</taxon>
        <taxon>Bacteroidota</taxon>
        <taxon>Sphingobacteriia</taxon>
        <taxon>Sphingobacteriales</taxon>
        <taxon>Sphingobacteriaceae</taxon>
        <taxon>Pedobacter</taxon>
    </lineage>
</organism>
<evidence type="ECO:0000313" key="2">
    <source>
        <dbReference type="EMBL" id="TDQ08257.1"/>
    </source>
</evidence>
<sequence length="219" mass="24808">MKNYIYPIVFLFLVSCGQSKESENREAVKKENIQDTPAVGTDPSSIAISPSSVEEIKQVYTATVNKLQSGSLDSTSFKYDCNGERRGTVTYFFDKGKLSIIKHAYSEYDHYSATDQYFVNDDELFFAHLKEVTWSFESGGAAEGATKDNITERRYYVVKEKSIHCLEKKYTIRSHSSDNPQPEQVQSKEVACKPASSLNVDFRKLIAFRTSSDHSCLKK</sequence>
<dbReference type="PROSITE" id="PS51257">
    <property type="entry name" value="PROKAR_LIPOPROTEIN"/>
    <property type="match status" value="1"/>
</dbReference>